<name>A0A2H0RMV8_9BACT</name>
<reference evidence="3 4" key="1">
    <citation type="submission" date="2017-09" db="EMBL/GenBank/DDBJ databases">
        <title>Depth-based differentiation of microbial function through sediment-hosted aquifers and enrichment of novel symbionts in the deep terrestrial subsurface.</title>
        <authorList>
            <person name="Probst A.J."/>
            <person name="Ladd B."/>
            <person name="Jarett J.K."/>
            <person name="Geller-Mcgrath D.E."/>
            <person name="Sieber C.M."/>
            <person name="Emerson J.B."/>
            <person name="Anantharaman K."/>
            <person name="Thomas B.C."/>
            <person name="Malmstrom R."/>
            <person name="Stieglmeier M."/>
            <person name="Klingl A."/>
            <person name="Woyke T."/>
            <person name="Ryan C.M."/>
            <person name="Banfield J.F."/>
        </authorList>
    </citation>
    <scope>NUCLEOTIDE SEQUENCE [LARGE SCALE GENOMIC DNA]</scope>
    <source>
        <strain evidence="3">CG10_big_fil_rev_8_21_14_0_10_50_16</strain>
    </source>
</reference>
<dbReference type="EMBL" id="PCYM01000001">
    <property type="protein sequence ID" value="PIR47889.1"/>
    <property type="molecule type" value="Genomic_DNA"/>
</dbReference>
<evidence type="ECO:0000256" key="2">
    <source>
        <dbReference type="SAM" id="Phobius"/>
    </source>
</evidence>
<sequence>MAESFEIHLSRRAASFFLLSAAILLWFGTEILFLHRIFSPEDLTDHPSLLSVVVILFFGVIPLLVIARQIPYLLHPPLMLRVDAETVTFGTGWGYTPTHMPTNALQDVHASIATPSMSSFRPEQLLSLGGVVLEFDTTKDLPTGLATSAGIQFAFGRLVISRLYGNKSVKKSVAAIRPFCHKPNESTNKNADQLAPTQSATQSAKNSVSKPTEEN</sequence>
<feature type="transmembrane region" description="Helical" evidence="2">
    <location>
        <begin position="49"/>
        <end position="67"/>
    </location>
</feature>
<keyword evidence="2" id="KW-1133">Transmembrane helix</keyword>
<dbReference type="AlphaFoldDB" id="A0A2H0RMV8"/>
<feature type="region of interest" description="Disordered" evidence="1">
    <location>
        <begin position="181"/>
        <end position="215"/>
    </location>
</feature>
<evidence type="ECO:0000313" key="3">
    <source>
        <dbReference type="EMBL" id="PIR47889.1"/>
    </source>
</evidence>
<proteinExistence type="predicted"/>
<dbReference type="Proteomes" id="UP000230084">
    <property type="component" value="Unassembled WGS sequence"/>
</dbReference>
<evidence type="ECO:0000313" key="4">
    <source>
        <dbReference type="Proteomes" id="UP000230084"/>
    </source>
</evidence>
<gene>
    <name evidence="3" type="ORF">COV06_00615</name>
</gene>
<comment type="caution">
    <text evidence="3">The sequence shown here is derived from an EMBL/GenBank/DDBJ whole genome shotgun (WGS) entry which is preliminary data.</text>
</comment>
<protein>
    <submittedName>
        <fullName evidence="3">Uncharacterized protein</fullName>
    </submittedName>
</protein>
<organism evidence="3 4">
    <name type="scientific">Candidatus Uhrbacteria bacterium CG10_big_fil_rev_8_21_14_0_10_50_16</name>
    <dbReference type="NCBI Taxonomy" id="1975039"/>
    <lineage>
        <taxon>Bacteria</taxon>
        <taxon>Candidatus Uhriibacteriota</taxon>
    </lineage>
</organism>
<accession>A0A2H0RMV8</accession>
<keyword evidence="2" id="KW-0812">Transmembrane</keyword>
<feature type="transmembrane region" description="Helical" evidence="2">
    <location>
        <begin position="16"/>
        <end position="37"/>
    </location>
</feature>
<evidence type="ECO:0000256" key="1">
    <source>
        <dbReference type="SAM" id="MobiDB-lite"/>
    </source>
</evidence>
<feature type="compositionally biased region" description="Polar residues" evidence="1">
    <location>
        <begin position="185"/>
        <end position="215"/>
    </location>
</feature>
<keyword evidence="2" id="KW-0472">Membrane</keyword>